<accession>A0A0F9U2L0</accession>
<reference evidence="1" key="1">
    <citation type="journal article" date="2015" name="Nature">
        <title>Complex archaea that bridge the gap between prokaryotes and eukaryotes.</title>
        <authorList>
            <person name="Spang A."/>
            <person name="Saw J.H."/>
            <person name="Jorgensen S.L."/>
            <person name="Zaremba-Niedzwiedzka K."/>
            <person name="Martijn J."/>
            <person name="Lind A.E."/>
            <person name="van Eijk R."/>
            <person name="Schleper C."/>
            <person name="Guy L."/>
            <person name="Ettema T.J."/>
        </authorList>
    </citation>
    <scope>NUCLEOTIDE SEQUENCE</scope>
</reference>
<dbReference type="EMBL" id="LAZR01001253">
    <property type="protein sequence ID" value="KKN47863.1"/>
    <property type="molecule type" value="Genomic_DNA"/>
</dbReference>
<proteinExistence type="predicted"/>
<sequence length="206" mass="22450">MSAPAAPPVQIPTTSVMLDDGEIERRVRLIRPMDAHNVSIRMMDETRWVEADQTAFTSAWNAEVAEVPEFVDGTIHVVGGLLLPIWKRLPNESTRVYRLQTDDGERIVGRRVSPAWVAGAMAAGTSTLTPDDAFMALLDGKTIIDLTDLRLPTSSALVQIGSDLHVDEAPPSPPKDGVSGRRIGVSGKITAETSKFCHVELKRIRS</sequence>
<gene>
    <name evidence="1" type="ORF">LCGC14_0658760</name>
</gene>
<name>A0A0F9U2L0_9ZZZZ</name>
<evidence type="ECO:0000313" key="1">
    <source>
        <dbReference type="EMBL" id="KKN47863.1"/>
    </source>
</evidence>
<comment type="caution">
    <text evidence="1">The sequence shown here is derived from an EMBL/GenBank/DDBJ whole genome shotgun (WGS) entry which is preliminary data.</text>
</comment>
<organism evidence="1">
    <name type="scientific">marine sediment metagenome</name>
    <dbReference type="NCBI Taxonomy" id="412755"/>
    <lineage>
        <taxon>unclassified sequences</taxon>
        <taxon>metagenomes</taxon>
        <taxon>ecological metagenomes</taxon>
    </lineage>
</organism>
<dbReference type="AlphaFoldDB" id="A0A0F9U2L0"/>
<protein>
    <submittedName>
        <fullName evidence="1">Uncharacterized protein</fullName>
    </submittedName>
</protein>